<reference evidence="2" key="1">
    <citation type="journal article" date="2014" name="Front. Microbiol.">
        <title>High frequency of phylogenetically diverse reductive dehalogenase-homologous genes in deep subseafloor sedimentary metagenomes.</title>
        <authorList>
            <person name="Kawai M."/>
            <person name="Futagami T."/>
            <person name="Toyoda A."/>
            <person name="Takaki Y."/>
            <person name="Nishi S."/>
            <person name="Hori S."/>
            <person name="Arai W."/>
            <person name="Tsubouchi T."/>
            <person name="Morono Y."/>
            <person name="Uchiyama I."/>
            <person name="Ito T."/>
            <person name="Fujiyama A."/>
            <person name="Inagaki F."/>
            <person name="Takami H."/>
        </authorList>
    </citation>
    <scope>NUCLEOTIDE SEQUENCE</scope>
    <source>
        <strain evidence="2">Expedition CK06-06</strain>
    </source>
</reference>
<dbReference type="AlphaFoldDB" id="X0XSE4"/>
<comment type="caution">
    <text evidence="2">The sequence shown here is derived from an EMBL/GenBank/DDBJ whole genome shotgun (WGS) entry which is preliminary data.</text>
</comment>
<evidence type="ECO:0000256" key="1">
    <source>
        <dbReference type="SAM" id="Phobius"/>
    </source>
</evidence>
<keyword evidence="1" id="KW-0472">Membrane</keyword>
<feature type="transmembrane region" description="Helical" evidence="1">
    <location>
        <begin position="6"/>
        <end position="32"/>
    </location>
</feature>
<name>X0XSE4_9ZZZZ</name>
<sequence length="232" mass="25609">MPFFAWIFAMLIDVLWAATISYGAALVANAFAKKPKQRVPKLASYPIQYSQKGVPIPKIYGCERVAGNIIWMGKSNYYEKKTHQPNVDQHVRIITYYNDFTIGLAEGAGNIQKIWMEEVLIWASDGSGTNINNDTQTVTVAPAPSSQPGGSPATGSITISKGDGTQDARWYTGETFGAYKDLIWAHFESWELGPQDRIPNFTFEVSSVASGYKYTYVSESGAIWGIPVWGTT</sequence>
<protein>
    <recommendedName>
        <fullName evidence="3">Tip attachment protein J domain-containing protein</fullName>
    </recommendedName>
</protein>
<evidence type="ECO:0000313" key="2">
    <source>
        <dbReference type="EMBL" id="GAG27801.1"/>
    </source>
</evidence>
<keyword evidence="1" id="KW-1133">Transmembrane helix</keyword>
<evidence type="ECO:0008006" key="3">
    <source>
        <dbReference type="Google" id="ProtNLM"/>
    </source>
</evidence>
<proteinExistence type="predicted"/>
<dbReference type="EMBL" id="BARS01031080">
    <property type="protein sequence ID" value="GAG27801.1"/>
    <property type="molecule type" value="Genomic_DNA"/>
</dbReference>
<keyword evidence="1" id="KW-0812">Transmembrane</keyword>
<gene>
    <name evidence="2" type="ORF">S01H1_48397</name>
</gene>
<organism evidence="2">
    <name type="scientific">marine sediment metagenome</name>
    <dbReference type="NCBI Taxonomy" id="412755"/>
    <lineage>
        <taxon>unclassified sequences</taxon>
        <taxon>metagenomes</taxon>
        <taxon>ecological metagenomes</taxon>
    </lineage>
</organism>
<feature type="non-terminal residue" evidence="2">
    <location>
        <position position="232"/>
    </location>
</feature>
<accession>X0XSE4</accession>